<protein>
    <submittedName>
        <fullName evidence="1">Uncharacterized protein</fullName>
    </submittedName>
</protein>
<gene>
    <name evidence="1" type="ORF">SADUNF_Sadunf08G0149600</name>
</gene>
<keyword evidence="2" id="KW-1185">Reference proteome</keyword>
<dbReference type="AlphaFoldDB" id="A0A835MUE0"/>
<proteinExistence type="predicted"/>
<dbReference type="Proteomes" id="UP000657918">
    <property type="component" value="Chromosome 8"/>
</dbReference>
<comment type="caution">
    <text evidence="1">The sequence shown here is derived from an EMBL/GenBank/DDBJ whole genome shotgun (WGS) entry which is preliminary data.</text>
</comment>
<sequence length="108" mass="11775">MARNGGFFVKSGYHFEKERLEARPVFISRNHHEKDRLKTDLHATGCSVVARIHYPDKGGVKINTNAAIFEMEKIGLGAFILEDKSGVMLTASKPVDSLAGVAVGAEAF</sequence>
<accession>A0A835MUE0</accession>
<name>A0A835MUE0_9ROSI</name>
<evidence type="ECO:0000313" key="1">
    <source>
        <dbReference type="EMBL" id="KAF9677840.1"/>
    </source>
</evidence>
<organism evidence="1 2">
    <name type="scientific">Salix dunnii</name>
    <dbReference type="NCBI Taxonomy" id="1413687"/>
    <lineage>
        <taxon>Eukaryota</taxon>
        <taxon>Viridiplantae</taxon>
        <taxon>Streptophyta</taxon>
        <taxon>Embryophyta</taxon>
        <taxon>Tracheophyta</taxon>
        <taxon>Spermatophyta</taxon>
        <taxon>Magnoliopsida</taxon>
        <taxon>eudicotyledons</taxon>
        <taxon>Gunneridae</taxon>
        <taxon>Pentapetalae</taxon>
        <taxon>rosids</taxon>
        <taxon>fabids</taxon>
        <taxon>Malpighiales</taxon>
        <taxon>Salicaceae</taxon>
        <taxon>Saliceae</taxon>
        <taxon>Salix</taxon>
    </lineage>
</organism>
<evidence type="ECO:0000313" key="2">
    <source>
        <dbReference type="Proteomes" id="UP000657918"/>
    </source>
</evidence>
<reference evidence="1 2" key="1">
    <citation type="submission" date="2020-10" db="EMBL/GenBank/DDBJ databases">
        <title>Plant Genome Project.</title>
        <authorList>
            <person name="Zhang R.-G."/>
        </authorList>
    </citation>
    <scope>NUCLEOTIDE SEQUENCE [LARGE SCALE GENOMIC DNA]</scope>
    <source>
        <strain evidence="1">FAFU-HL-1</strain>
        <tissue evidence="1">Leaf</tissue>
    </source>
</reference>
<dbReference type="EMBL" id="JADGMS010000008">
    <property type="protein sequence ID" value="KAF9677840.1"/>
    <property type="molecule type" value="Genomic_DNA"/>
</dbReference>